<dbReference type="InterPro" id="IPR013332">
    <property type="entry name" value="KPR_N"/>
</dbReference>
<evidence type="ECO:0000256" key="5">
    <source>
        <dbReference type="ARBA" id="ARBA00022655"/>
    </source>
</evidence>
<name>A0ABS2ZWT3_9VIBR</name>
<dbReference type="Proteomes" id="UP000779070">
    <property type="component" value="Unassembled WGS sequence"/>
</dbReference>
<comment type="catalytic activity">
    <reaction evidence="9 10">
        <text>(R)-pantoate + NADP(+) = 2-dehydropantoate + NADPH + H(+)</text>
        <dbReference type="Rhea" id="RHEA:16233"/>
        <dbReference type="ChEBI" id="CHEBI:11561"/>
        <dbReference type="ChEBI" id="CHEBI:15378"/>
        <dbReference type="ChEBI" id="CHEBI:15980"/>
        <dbReference type="ChEBI" id="CHEBI:57783"/>
        <dbReference type="ChEBI" id="CHEBI:58349"/>
        <dbReference type="EC" id="1.1.1.169"/>
    </reaction>
</comment>
<comment type="pathway">
    <text evidence="1 10">Cofactor biosynthesis; (R)-pantothenate biosynthesis; (R)-pantoate from 3-methyl-2-oxobutanoate: step 2/2.</text>
</comment>
<dbReference type="InterPro" id="IPR013328">
    <property type="entry name" value="6PGD_dom2"/>
</dbReference>
<dbReference type="InterPro" id="IPR050838">
    <property type="entry name" value="Ketopantoate_reductase"/>
</dbReference>
<protein>
    <recommendedName>
        <fullName evidence="4 10">2-dehydropantoate 2-reductase</fullName>
        <ecNumber evidence="3 10">1.1.1.169</ecNumber>
    </recommendedName>
    <alternativeName>
        <fullName evidence="8 10">Ketopantoate reductase</fullName>
    </alternativeName>
</protein>
<dbReference type="SUPFAM" id="SSF48179">
    <property type="entry name" value="6-phosphogluconate dehydrogenase C-terminal domain-like"/>
    <property type="match status" value="1"/>
</dbReference>
<keyword evidence="5 10" id="KW-0566">Pantothenate biosynthesis</keyword>
<dbReference type="EC" id="1.1.1.169" evidence="3 10"/>
<reference evidence="13 14" key="1">
    <citation type="submission" date="2021-02" db="EMBL/GenBank/DDBJ databases">
        <title>Draft Genome Sequences of 5 Vibrio neptunius Strains Isolated From of Bivalve Hatcheries.</title>
        <authorList>
            <person name="Galvis F."/>
            <person name="Barja J.L."/>
            <person name="Lemos M.L."/>
            <person name="Balado M."/>
        </authorList>
    </citation>
    <scope>NUCLEOTIDE SEQUENCE [LARGE SCALE GENOMIC DNA]</scope>
    <source>
        <strain evidence="13 14">PP-145.98</strain>
    </source>
</reference>
<dbReference type="NCBIfam" id="NF005087">
    <property type="entry name" value="PRK06522.1-1"/>
    <property type="match status" value="1"/>
</dbReference>
<evidence type="ECO:0000259" key="11">
    <source>
        <dbReference type="Pfam" id="PF02558"/>
    </source>
</evidence>
<dbReference type="Gene3D" id="1.10.1040.10">
    <property type="entry name" value="N-(1-d-carboxylethyl)-l-norvaline Dehydrogenase, domain 2"/>
    <property type="match status" value="1"/>
</dbReference>
<dbReference type="InterPro" id="IPR008927">
    <property type="entry name" value="6-PGluconate_DH-like_C_sf"/>
</dbReference>
<comment type="caution">
    <text evidence="13">The sequence shown here is derived from an EMBL/GenBank/DDBJ whole genome shotgun (WGS) entry which is preliminary data.</text>
</comment>
<evidence type="ECO:0000313" key="14">
    <source>
        <dbReference type="Proteomes" id="UP000779070"/>
    </source>
</evidence>
<dbReference type="PANTHER" id="PTHR43765">
    <property type="entry name" value="2-DEHYDROPANTOATE 2-REDUCTASE-RELATED"/>
    <property type="match status" value="1"/>
</dbReference>
<dbReference type="Pfam" id="PF02558">
    <property type="entry name" value="ApbA"/>
    <property type="match status" value="1"/>
</dbReference>
<gene>
    <name evidence="13" type="primary">panE</name>
    <name evidence="13" type="ORF">JYA62_01125</name>
</gene>
<evidence type="ECO:0000256" key="6">
    <source>
        <dbReference type="ARBA" id="ARBA00022857"/>
    </source>
</evidence>
<comment type="function">
    <text evidence="10">Catalyzes the NADPH-dependent reduction of ketopantoate into pantoic acid.</text>
</comment>
<keyword evidence="7 10" id="KW-0560">Oxidoreductase</keyword>
<evidence type="ECO:0000256" key="1">
    <source>
        <dbReference type="ARBA" id="ARBA00004994"/>
    </source>
</evidence>
<dbReference type="InterPro" id="IPR013752">
    <property type="entry name" value="KPA_reductase"/>
</dbReference>
<evidence type="ECO:0000256" key="7">
    <source>
        <dbReference type="ARBA" id="ARBA00023002"/>
    </source>
</evidence>
<evidence type="ECO:0000259" key="12">
    <source>
        <dbReference type="Pfam" id="PF08546"/>
    </source>
</evidence>
<feature type="domain" description="Ketopantoate reductase N-terminal" evidence="11">
    <location>
        <begin position="3"/>
        <end position="141"/>
    </location>
</feature>
<dbReference type="PANTHER" id="PTHR43765:SF2">
    <property type="entry name" value="2-DEHYDROPANTOATE 2-REDUCTASE"/>
    <property type="match status" value="1"/>
</dbReference>
<evidence type="ECO:0000256" key="8">
    <source>
        <dbReference type="ARBA" id="ARBA00032024"/>
    </source>
</evidence>
<dbReference type="EMBL" id="JAFHLB010000001">
    <property type="protein sequence ID" value="MBN3576270.1"/>
    <property type="molecule type" value="Genomic_DNA"/>
</dbReference>
<dbReference type="Pfam" id="PF08546">
    <property type="entry name" value="ApbA_C"/>
    <property type="match status" value="1"/>
</dbReference>
<dbReference type="SUPFAM" id="SSF51735">
    <property type="entry name" value="NAD(P)-binding Rossmann-fold domains"/>
    <property type="match status" value="1"/>
</dbReference>
<evidence type="ECO:0000256" key="9">
    <source>
        <dbReference type="ARBA" id="ARBA00048793"/>
    </source>
</evidence>
<evidence type="ECO:0000313" key="13">
    <source>
        <dbReference type="EMBL" id="MBN3576270.1"/>
    </source>
</evidence>
<evidence type="ECO:0000256" key="2">
    <source>
        <dbReference type="ARBA" id="ARBA00007870"/>
    </source>
</evidence>
<dbReference type="NCBIfam" id="TIGR00745">
    <property type="entry name" value="apbA_panE"/>
    <property type="match status" value="1"/>
</dbReference>
<dbReference type="InterPro" id="IPR003710">
    <property type="entry name" value="ApbA"/>
</dbReference>
<feature type="domain" description="Ketopantoate reductase C-terminal" evidence="12">
    <location>
        <begin position="167"/>
        <end position="290"/>
    </location>
</feature>
<accession>A0ABS2ZWT3</accession>
<keyword evidence="14" id="KW-1185">Reference proteome</keyword>
<evidence type="ECO:0000256" key="3">
    <source>
        <dbReference type="ARBA" id="ARBA00013014"/>
    </source>
</evidence>
<evidence type="ECO:0000256" key="4">
    <source>
        <dbReference type="ARBA" id="ARBA00019465"/>
    </source>
</evidence>
<proteinExistence type="inferred from homology"/>
<organism evidence="13 14">
    <name type="scientific">Vibrio neptunius</name>
    <dbReference type="NCBI Taxonomy" id="170651"/>
    <lineage>
        <taxon>Bacteria</taxon>
        <taxon>Pseudomonadati</taxon>
        <taxon>Pseudomonadota</taxon>
        <taxon>Gammaproteobacteria</taxon>
        <taxon>Vibrionales</taxon>
        <taxon>Vibrionaceae</taxon>
        <taxon>Vibrio</taxon>
    </lineage>
</organism>
<evidence type="ECO:0000256" key="10">
    <source>
        <dbReference type="RuleBase" id="RU362068"/>
    </source>
</evidence>
<keyword evidence="6 10" id="KW-0521">NADP</keyword>
<dbReference type="RefSeq" id="WP_206368211.1">
    <property type="nucleotide sequence ID" value="NZ_CAWPTM010000090.1"/>
</dbReference>
<dbReference type="GO" id="GO:0008677">
    <property type="term" value="F:2-dehydropantoate 2-reductase activity"/>
    <property type="evidence" value="ECO:0007669"/>
    <property type="project" value="UniProtKB-EC"/>
</dbReference>
<comment type="similarity">
    <text evidence="2 10">Belongs to the ketopantoate reductase family.</text>
</comment>
<sequence>MNIVILGPGAIGTLWATKLSIAGHNVAVWSNSTDRHLSLQLDELPPIQCDNRDITSVRQADLLLVTVKAWQVKRALEPLKAHITPETMISLMHNGMGTAEWLSNTFPRNPLLLATTAHGAYQSAKHQVIHTGLGVTHIGGINHSGKQCDFLREVLQHALPEVIWCDNIEHALWLKLAVNCAINPLTAIFQIKNGELGSERFKEQLTNVIEEVFRVMNACSIPIDKSILASTVHQVINATAENMSSMRQDIHYQRRTEIDFITGYLLKQAKIHNIQAPENQALYNQIHHIEQSWKQQ</sequence>
<dbReference type="Gene3D" id="3.40.50.720">
    <property type="entry name" value="NAD(P)-binding Rossmann-like Domain"/>
    <property type="match status" value="1"/>
</dbReference>
<dbReference type="InterPro" id="IPR036291">
    <property type="entry name" value="NAD(P)-bd_dom_sf"/>
</dbReference>